<gene>
    <name evidence="1" type="ORF">GCM10011496_21650</name>
</gene>
<dbReference type="Proteomes" id="UP000620596">
    <property type="component" value="Unassembled WGS sequence"/>
</dbReference>
<protein>
    <submittedName>
        <fullName evidence="1">Uncharacterized protein</fullName>
    </submittedName>
</protein>
<evidence type="ECO:0000313" key="1">
    <source>
        <dbReference type="EMBL" id="GGB00284.1"/>
    </source>
</evidence>
<name>A0A916SK49_9BURK</name>
<accession>A0A916SK49</accession>
<dbReference type="AlphaFoldDB" id="A0A916SK49"/>
<proteinExistence type="predicted"/>
<reference evidence="1" key="2">
    <citation type="submission" date="2020-09" db="EMBL/GenBank/DDBJ databases">
        <authorList>
            <person name="Sun Q."/>
            <person name="Zhou Y."/>
        </authorList>
    </citation>
    <scope>NUCLEOTIDE SEQUENCE</scope>
    <source>
        <strain evidence="1">CGMCC 1.15322</strain>
    </source>
</reference>
<keyword evidence="2" id="KW-1185">Reference proteome</keyword>
<evidence type="ECO:0000313" key="2">
    <source>
        <dbReference type="Proteomes" id="UP000620596"/>
    </source>
</evidence>
<organism evidence="1 2">
    <name type="scientific">Polaromonas eurypsychrophila</name>
    <dbReference type="NCBI Taxonomy" id="1614635"/>
    <lineage>
        <taxon>Bacteria</taxon>
        <taxon>Pseudomonadati</taxon>
        <taxon>Pseudomonadota</taxon>
        <taxon>Betaproteobacteria</taxon>
        <taxon>Burkholderiales</taxon>
        <taxon>Comamonadaceae</taxon>
        <taxon>Polaromonas</taxon>
    </lineage>
</organism>
<comment type="caution">
    <text evidence="1">The sequence shown here is derived from an EMBL/GenBank/DDBJ whole genome shotgun (WGS) entry which is preliminary data.</text>
</comment>
<dbReference type="EMBL" id="BMIG01000007">
    <property type="protein sequence ID" value="GGB00284.1"/>
    <property type="molecule type" value="Genomic_DNA"/>
</dbReference>
<sequence>MIQPAAYKNCSEFYEVVKTVEFVMPYGGGDTQFRIEALHDQQSGRFSTRVSYHEHFHLQPSYPVVSGKFTTKPGDFQVWVPLPNAAWTDRNTADEAITQALGFLGAH</sequence>
<reference evidence="1" key="1">
    <citation type="journal article" date="2014" name="Int. J. Syst. Evol. Microbiol.">
        <title>Complete genome sequence of Corynebacterium casei LMG S-19264T (=DSM 44701T), isolated from a smear-ripened cheese.</title>
        <authorList>
            <consortium name="US DOE Joint Genome Institute (JGI-PGF)"/>
            <person name="Walter F."/>
            <person name="Albersmeier A."/>
            <person name="Kalinowski J."/>
            <person name="Ruckert C."/>
        </authorList>
    </citation>
    <scope>NUCLEOTIDE SEQUENCE</scope>
    <source>
        <strain evidence="1">CGMCC 1.15322</strain>
    </source>
</reference>